<accession>A0AA39QFN5</accession>
<dbReference type="AlphaFoldDB" id="A0AA39QFN5"/>
<name>A0AA39QFN5_9AGAR</name>
<protein>
    <submittedName>
        <fullName evidence="2">D123-domain-containing protein</fullName>
    </submittedName>
</protein>
<sequence length="339" mass="39107">MTALPPLSTAYVLSFQFSSWYPRFSSKTIKSTVIKRLPPDFVEYLDSDGVTVPEGSENLSVDIFLANENATIVEDDPDDEAAKPEKRYSFPDLDEEIRKCIAEYGAVFPKLNFSSPKDASWILPAGSPLKCTSPSDIYLLLKCSDFTNHDLSKNHVFEGCEAHPESYNLELVLRKWYSIDRSRECRCFVRKNSLIGISQRDMNYHGFWNDSTMQEKITSVITEFWQTEVQPKWNFSEDYVFDFLLTRDLSRGHIIDFSPYTLRTDSLLFSYEELWDLYSCGGHPVLRVIDSRAHPAANLNTPMHQHNMIPFEAFSMSSGKDIDEFSQLWQEELNKSMQD</sequence>
<dbReference type="PANTHER" id="PTHR15323:SF6">
    <property type="entry name" value="CELL DIVISION CYCLE PROTEIN 123 HOMOLOG"/>
    <property type="match status" value="1"/>
</dbReference>
<keyword evidence="3" id="KW-1185">Reference proteome</keyword>
<organism evidence="2 3">
    <name type="scientific">Armillaria luteobubalina</name>
    <dbReference type="NCBI Taxonomy" id="153913"/>
    <lineage>
        <taxon>Eukaryota</taxon>
        <taxon>Fungi</taxon>
        <taxon>Dikarya</taxon>
        <taxon>Basidiomycota</taxon>
        <taxon>Agaricomycotina</taxon>
        <taxon>Agaricomycetes</taxon>
        <taxon>Agaricomycetidae</taxon>
        <taxon>Agaricales</taxon>
        <taxon>Marasmiineae</taxon>
        <taxon>Physalacriaceae</taxon>
        <taxon>Armillaria</taxon>
    </lineage>
</organism>
<dbReference type="EMBL" id="JAUEPU010000006">
    <property type="protein sequence ID" value="KAK0501556.1"/>
    <property type="molecule type" value="Genomic_DNA"/>
</dbReference>
<comment type="similarity">
    <text evidence="1">Belongs to the CDC123 family.</text>
</comment>
<comment type="caution">
    <text evidence="2">The sequence shown here is derived from an EMBL/GenBank/DDBJ whole genome shotgun (WGS) entry which is preliminary data.</text>
</comment>
<reference evidence="2" key="1">
    <citation type="submission" date="2023-06" db="EMBL/GenBank/DDBJ databases">
        <authorList>
            <consortium name="Lawrence Berkeley National Laboratory"/>
            <person name="Ahrendt S."/>
            <person name="Sahu N."/>
            <person name="Indic B."/>
            <person name="Wong-Bajracharya J."/>
            <person name="Merenyi Z."/>
            <person name="Ke H.-M."/>
            <person name="Monk M."/>
            <person name="Kocsube S."/>
            <person name="Drula E."/>
            <person name="Lipzen A."/>
            <person name="Balint B."/>
            <person name="Henrissat B."/>
            <person name="Andreopoulos B."/>
            <person name="Martin F.M."/>
            <person name="Harder C.B."/>
            <person name="Rigling D."/>
            <person name="Ford K.L."/>
            <person name="Foster G.D."/>
            <person name="Pangilinan J."/>
            <person name="Papanicolaou A."/>
            <person name="Barry K."/>
            <person name="LaButti K."/>
            <person name="Viragh M."/>
            <person name="Koriabine M."/>
            <person name="Yan M."/>
            <person name="Riley R."/>
            <person name="Champramary S."/>
            <person name="Plett K.L."/>
            <person name="Tsai I.J."/>
            <person name="Slot J."/>
            <person name="Sipos G."/>
            <person name="Plett J."/>
            <person name="Nagy L.G."/>
            <person name="Grigoriev I.V."/>
        </authorList>
    </citation>
    <scope>NUCLEOTIDE SEQUENCE</scope>
    <source>
        <strain evidence="2">HWK02</strain>
    </source>
</reference>
<dbReference type="Proteomes" id="UP001175228">
    <property type="component" value="Unassembled WGS sequence"/>
</dbReference>
<gene>
    <name evidence="2" type="ORF">EDD18DRAFT_1279186</name>
</gene>
<dbReference type="PANTHER" id="PTHR15323">
    <property type="entry name" value="D123 PROTEIN"/>
    <property type="match status" value="1"/>
</dbReference>
<dbReference type="GO" id="GO:0005737">
    <property type="term" value="C:cytoplasm"/>
    <property type="evidence" value="ECO:0007669"/>
    <property type="project" value="TreeGrafter"/>
</dbReference>
<evidence type="ECO:0000256" key="1">
    <source>
        <dbReference type="ARBA" id="ARBA00011047"/>
    </source>
</evidence>
<proteinExistence type="inferred from homology"/>
<evidence type="ECO:0000313" key="2">
    <source>
        <dbReference type="EMBL" id="KAK0501556.1"/>
    </source>
</evidence>
<dbReference type="InterPro" id="IPR009772">
    <property type="entry name" value="CDC123"/>
</dbReference>
<evidence type="ECO:0000313" key="3">
    <source>
        <dbReference type="Proteomes" id="UP001175228"/>
    </source>
</evidence>
<dbReference type="Pfam" id="PF07065">
    <property type="entry name" value="D123"/>
    <property type="match status" value="1"/>
</dbReference>